<evidence type="ECO:0000313" key="3">
    <source>
        <dbReference type="Proteomes" id="UP000198948"/>
    </source>
</evidence>
<feature type="transmembrane region" description="Helical" evidence="1">
    <location>
        <begin position="33"/>
        <end position="51"/>
    </location>
</feature>
<dbReference type="Proteomes" id="UP000198948">
    <property type="component" value="Unassembled WGS sequence"/>
</dbReference>
<reference evidence="2 3" key="1">
    <citation type="submission" date="2016-10" db="EMBL/GenBank/DDBJ databases">
        <authorList>
            <person name="de Groot N.N."/>
        </authorList>
    </citation>
    <scope>NUCLEOTIDE SEQUENCE [LARGE SCALE GENOMIC DNA]</scope>
    <source>
        <strain evidence="2 3">DSM 13760</strain>
    </source>
</reference>
<keyword evidence="1" id="KW-0812">Transmembrane</keyword>
<accession>A0A1H9PXT1</accession>
<protein>
    <submittedName>
        <fullName evidence="2">Uncharacterized protein</fullName>
    </submittedName>
</protein>
<evidence type="ECO:0000256" key="1">
    <source>
        <dbReference type="SAM" id="Phobius"/>
    </source>
</evidence>
<dbReference type="RefSeq" id="WP_092649380.1">
    <property type="nucleotide sequence ID" value="NZ_FOHA01000001.1"/>
</dbReference>
<keyword evidence="1" id="KW-0472">Membrane</keyword>
<name>A0A1H9PXT1_9LACT</name>
<evidence type="ECO:0000313" key="2">
    <source>
        <dbReference type="EMBL" id="SER53041.1"/>
    </source>
</evidence>
<organism evidence="2 3">
    <name type="scientific">Isobaculum melis</name>
    <dbReference type="NCBI Taxonomy" id="142588"/>
    <lineage>
        <taxon>Bacteria</taxon>
        <taxon>Bacillati</taxon>
        <taxon>Bacillota</taxon>
        <taxon>Bacilli</taxon>
        <taxon>Lactobacillales</taxon>
        <taxon>Carnobacteriaceae</taxon>
        <taxon>Isobaculum</taxon>
    </lineage>
</organism>
<keyword evidence="1" id="KW-1133">Transmembrane helix</keyword>
<dbReference type="AlphaFoldDB" id="A0A1H9PXT1"/>
<feature type="transmembrane region" description="Helical" evidence="1">
    <location>
        <begin position="7"/>
        <end position="27"/>
    </location>
</feature>
<sequence>MRTKSIGTYIIAFLGVALALTVISAILGIFFFLLFRVVLPIALFLFLVYLAKQYLDQRRYGKNCRRR</sequence>
<proteinExistence type="predicted"/>
<gene>
    <name evidence="2" type="ORF">SAMN04488559_101222</name>
</gene>
<keyword evidence="3" id="KW-1185">Reference proteome</keyword>
<dbReference type="EMBL" id="FOHA01000001">
    <property type="protein sequence ID" value="SER53041.1"/>
    <property type="molecule type" value="Genomic_DNA"/>
</dbReference>